<dbReference type="Pfam" id="PF10048">
    <property type="entry name" value="DUF2282"/>
    <property type="match status" value="1"/>
</dbReference>
<dbReference type="RefSeq" id="WP_010947821.1">
    <property type="nucleotide sequence ID" value="NZ_BBUG01000033.1"/>
</dbReference>
<reference evidence="2" key="1">
    <citation type="journal article" date="2018" name="Genome Biol.">
        <title>SKESA: strategic k-mer extension for scrupulous assemblies.</title>
        <authorList>
            <person name="Souvorov A."/>
            <person name="Agarwala R."/>
            <person name="Lipman D.J."/>
        </authorList>
    </citation>
    <scope>NUCLEOTIDE SEQUENCE</scope>
    <source>
        <strain evidence="2">AZ00058701</strain>
    </source>
</reference>
<proteinExistence type="predicted"/>
<feature type="chain" id="PRO_5014245985" evidence="1">
    <location>
        <begin position="24"/>
        <end position="97"/>
    </location>
</feature>
<evidence type="ECO:0000313" key="4">
    <source>
        <dbReference type="Proteomes" id="UP000239239"/>
    </source>
</evidence>
<name>A0A133WX51_LEGPN</name>
<accession>A0A133WX51</accession>
<protein>
    <submittedName>
        <fullName evidence="3">DUF2282 domain-containing protein</fullName>
    </submittedName>
</protein>
<dbReference type="OrthoDB" id="1551288at2"/>
<dbReference type="AlphaFoldDB" id="A0A133WX51"/>
<gene>
    <name evidence="3" type="ORF">C3928_10775</name>
    <name evidence="2" type="ORF">JBJ86_10335</name>
</gene>
<reference evidence="3 4" key="2">
    <citation type="submission" date="2018-02" db="EMBL/GenBank/DDBJ databases">
        <title>Draft genome sequences of four Legionella pneumophila clinical strains isolated in Ontario.</title>
        <authorList>
            <person name="Fortuna A."/>
            <person name="Ramnarine R."/>
            <person name="Li A."/>
            <person name="Frantz C."/>
            <person name="Mallo G."/>
        </authorList>
    </citation>
    <scope>NUCLEOTIDE SEQUENCE [LARGE SCALE GENOMIC DNA]</scope>
    <source>
        <strain evidence="3 4">LG61</strain>
    </source>
</reference>
<feature type="signal peptide" evidence="1">
    <location>
        <begin position="1"/>
        <end position="23"/>
    </location>
</feature>
<evidence type="ECO:0000313" key="2">
    <source>
        <dbReference type="EMBL" id="HAU1880638.1"/>
    </source>
</evidence>
<evidence type="ECO:0000256" key="1">
    <source>
        <dbReference type="SAM" id="SignalP"/>
    </source>
</evidence>
<organism evidence="3 4">
    <name type="scientific">Legionella pneumophila</name>
    <dbReference type="NCBI Taxonomy" id="446"/>
    <lineage>
        <taxon>Bacteria</taxon>
        <taxon>Pseudomonadati</taxon>
        <taxon>Pseudomonadota</taxon>
        <taxon>Gammaproteobacteria</taxon>
        <taxon>Legionellales</taxon>
        <taxon>Legionellaceae</taxon>
        <taxon>Legionella</taxon>
    </lineage>
</organism>
<reference evidence="2" key="3">
    <citation type="submission" date="2019-10" db="EMBL/GenBank/DDBJ databases">
        <authorList>
            <consortium name="NCBI Pathogen Detection Project"/>
        </authorList>
    </citation>
    <scope>NUCLEOTIDE SEQUENCE</scope>
    <source>
        <strain evidence="2">AZ00058701</strain>
    </source>
</reference>
<dbReference type="Proteomes" id="UP000239239">
    <property type="component" value="Unassembled WGS sequence"/>
</dbReference>
<keyword evidence="1" id="KW-0732">Signal</keyword>
<dbReference type="GeneID" id="57036105"/>
<sequence length="97" mass="10107">MIKNGIFTAVAAAITLTTSVAFAEGEMEKCSVVKDGKGLIKENKADCKGSSHSCAGQNKAGDSESWILVPKGQCDKINAGDFSAVGQDIKDKIEVSN</sequence>
<evidence type="ECO:0000313" key="3">
    <source>
        <dbReference type="EMBL" id="PPK30106.1"/>
    </source>
</evidence>
<dbReference type="Proteomes" id="UP000866496">
    <property type="component" value="Unassembled WGS sequence"/>
</dbReference>
<dbReference type="EMBL" id="DACWHX010000011">
    <property type="protein sequence ID" value="HAU1880638.1"/>
    <property type="molecule type" value="Genomic_DNA"/>
</dbReference>
<dbReference type="InterPro" id="IPR018740">
    <property type="entry name" value="DUF2282_membr"/>
</dbReference>
<dbReference type="EMBL" id="PQWY01000015">
    <property type="protein sequence ID" value="PPK30106.1"/>
    <property type="molecule type" value="Genomic_DNA"/>
</dbReference>
<comment type="caution">
    <text evidence="3">The sequence shown here is derived from an EMBL/GenBank/DDBJ whole genome shotgun (WGS) entry which is preliminary data.</text>
</comment>